<dbReference type="InterPro" id="IPR050237">
    <property type="entry name" value="ATP-dep_AMP-bd_enzyme"/>
</dbReference>
<dbReference type="PANTHER" id="PTHR43767">
    <property type="entry name" value="LONG-CHAIN-FATTY-ACID--COA LIGASE"/>
    <property type="match status" value="1"/>
</dbReference>
<gene>
    <name evidence="3" type="ORF">Aru02nite_12400</name>
</gene>
<dbReference type="InterPro" id="IPR045851">
    <property type="entry name" value="AMP-bd_C_sf"/>
</dbReference>
<feature type="domain" description="AMP-binding enzyme C-terminal" evidence="2">
    <location>
        <begin position="414"/>
        <end position="486"/>
    </location>
</feature>
<protein>
    <submittedName>
        <fullName evidence="3">Fatty acid CoA ligase</fullName>
    </submittedName>
</protein>
<dbReference type="AlphaFoldDB" id="A0A8J3J2G9"/>
<evidence type="ECO:0000259" key="2">
    <source>
        <dbReference type="Pfam" id="PF13193"/>
    </source>
</evidence>
<dbReference type="SUPFAM" id="SSF56801">
    <property type="entry name" value="Acetyl-CoA synthetase-like"/>
    <property type="match status" value="1"/>
</dbReference>
<feature type="domain" description="AMP-dependent synthetase/ligase" evidence="1">
    <location>
        <begin position="15"/>
        <end position="363"/>
    </location>
</feature>
<reference evidence="3" key="1">
    <citation type="submission" date="2021-01" db="EMBL/GenBank/DDBJ databases">
        <title>Whole genome shotgun sequence of Actinocatenispora rupis NBRC 107355.</title>
        <authorList>
            <person name="Komaki H."/>
            <person name="Tamura T."/>
        </authorList>
    </citation>
    <scope>NUCLEOTIDE SEQUENCE</scope>
    <source>
        <strain evidence="3">NBRC 107355</strain>
    </source>
</reference>
<sequence>MPARYVTDLIGALGEQNGGRTALTAGGRTWSFAGLLADTYRTARALRGLGVARGDGLVLLTANTPDALLVRLAAYVAGLRFTHVHLEPAMPTVPHIVADAAPALVVTAGDPHPATPRPRWVHAGELAALAAAEPAEPVPVAAEDDDLARVTYTGGTTGLPKGVPTTYGALHAAARSAVAGAAAARDGLADRTDRARFLAVTPVAHVAGDLALIMLTLGVAVETYDFEPGRMLRTLADSPDDTILTYLYPALLSQLLDHPDLPRTDTRALSLLVYGSAPASPARLRAALDRFGPVLQQGYASTEAPAITALTAADHARPELLSSVGRALPGVELSLRDPSGTPVADGDVGEVCVRSRSVMTGYWRRPDETAAVLRDGWLHTGDLGRLDPDGYLYLVGRARDMVVVGGRNCYAVPIEAALTDHPRVRAAAVVGVPDETTGEAIVAYVVVDAPVDPDELRALVTARLGAVHAPRDVRYVDALPLTALGKPDKNALRGW</sequence>
<dbReference type="InterPro" id="IPR020845">
    <property type="entry name" value="AMP-binding_CS"/>
</dbReference>
<dbReference type="InterPro" id="IPR000873">
    <property type="entry name" value="AMP-dep_synth/lig_dom"/>
</dbReference>
<evidence type="ECO:0000313" key="4">
    <source>
        <dbReference type="Proteomes" id="UP000612808"/>
    </source>
</evidence>
<dbReference type="EMBL" id="BOMB01000007">
    <property type="protein sequence ID" value="GID10351.1"/>
    <property type="molecule type" value="Genomic_DNA"/>
</dbReference>
<organism evidence="3 4">
    <name type="scientific">Actinocatenispora rupis</name>
    <dbReference type="NCBI Taxonomy" id="519421"/>
    <lineage>
        <taxon>Bacteria</taxon>
        <taxon>Bacillati</taxon>
        <taxon>Actinomycetota</taxon>
        <taxon>Actinomycetes</taxon>
        <taxon>Micromonosporales</taxon>
        <taxon>Micromonosporaceae</taxon>
        <taxon>Actinocatenispora</taxon>
    </lineage>
</organism>
<evidence type="ECO:0000259" key="1">
    <source>
        <dbReference type="Pfam" id="PF00501"/>
    </source>
</evidence>
<evidence type="ECO:0000313" key="3">
    <source>
        <dbReference type="EMBL" id="GID10351.1"/>
    </source>
</evidence>
<dbReference type="RefSeq" id="WP_203655574.1">
    <property type="nucleotide sequence ID" value="NZ_BAAAZM010000003.1"/>
</dbReference>
<dbReference type="Proteomes" id="UP000612808">
    <property type="component" value="Unassembled WGS sequence"/>
</dbReference>
<name>A0A8J3J2G9_9ACTN</name>
<dbReference type="Pfam" id="PF13193">
    <property type="entry name" value="AMP-binding_C"/>
    <property type="match status" value="1"/>
</dbReference>
<dbReference type="InterPro" id="IPR042099">
    <property type="entry name" value="ANL_N_sf"/>
</dbReference>
<dbReference type="PANTHER" id="PTHR43767:SF7">
    <property type="entry name" value="MEDIUM_LONG-CHAIN-FATTY-ACID--COA LIGASE FADD8"/>
    <property type="match status" value="1"/>
</dbReference>
<dbReference type="InterPro" id="IPR025110">
    <property type="entry name" value="AMP-bd_C"/>
</dbReference>
<keyword evidence="3" id="KW-0436">Ligase</keyword>
<dbReference type="PROSITE" id="PS00455">
    <property type="entry name" value="AMP_BINDING"/>
    <property type="match status" value="1"/>
</dbReference>
<keyword evidence="4" id="KW-1185">Reference proteome</keyword>
<proteinExistence type="predicted"/>
<dbReference type="GO" id="GO:0016877">
    <property type="term" value="F:ligase activity, forming carbon-sulfur bonds"/>
    <property type="evidence" value="ECO:0007669"/>
    <property type="project" value="UniProtKB-ARBA"/>
</dbReference>
<dbReference type="Gene3D" id="3.40.50.12780">
    <property type="entry name" value="N-terminal domain of ligase-like"/>
    <property type="match status" value="1"/>
</dbReference>
<dbReference type="Gene3D" id="3.30.300.30">
    <property type="match status" value="1"/>
</dbReference>
<comment type="caution">
    <text evidence="3">The sequence shown here is derived from an EMBL/GenBank/DDBJ whole genome shotgun (WGS) entry which is preliminary data.</text>
</comment>
<dbReference type="Pfam" id="PF00501">
    <property type="entry name" value="AMP-binding"/>
    <property type="match status" value="1"/>
</dbReference>
<accession>A0A8J3J2G9</accession>